<dbReference type="GO" id="GO:0016491">
    <property type="term" value="F:oxidoreductase activity"/>
    <property type="evidence" value="ECO:0007669"/>
    <property type="project" value="UniProtKB-KW"/>
</dbReference>
<keyword evidence="4" id="KW-0521">NADP</keyword>
<evidence type="ECO:0000256" key="5">
    <source>
        <dbReference type="ARBA" id="ARBA00023002"/>
    </source>
</evidence>
<reference evidence="10 11" key="3">
    <citation type="journal article" date="2017" name="G3 (Bethesda)">
        <title>Comparative analysis highlights variable genome content of wheat rusts and divergence of the mating loci.</title>
        <authorList>
            <person name="Cuomo C.A."/>
            <person name="Bakkeren G."/>
            <person name="Khalil H.B."/>
            <person name="Panwar V."/>
            <person name="Joly D."/>
            <person name="Linning R."/>
            <person name="Sakthikumar S."/>
            <person name="Song X."/>
            <person name="Adiconis X."/>
            <person name="Fan L."/>
            <person name="Goldberg J.M."/>
            <person name="Levin J.Z."/>
            <person name="Young S."/>
            <person name="Zeng Q."/>
            <person name="Anikster Y."/>
            <person name="Bruce M."/>
            <person name="Wang M."/>
            <person name="Yin C."/>
            <person name="McCallum B."/>
            <person name="Szabo L.J."/>
            <person name="Hulbert S."/>
            <person name="Chen X."/>
            <person name="Fellers J.P."/>
        </authorList>
    </citation>
    <scope>NUCLEOTIDE SEQUENCE</scope>
    <source>
        <strain evidence="11">Isolate 1-1 / race 1 (BBBD)</strain>
        <strain evidence="10">isolate 1-1 / race 1 (BBBD)</strain>
    </source>
</reference>
<dbReference type="PROSITE" id="PS00061">
    <property type="entry name" value="ADH_SHORT"/>
    <property type="match status" value="1"/>
</dbReference>
<dbReference type="InterPro" id="IPR036291">
    <property type="entry name" value="NAD(P)-bd_dom_sf"/>
</dbReference>
<reference evidence="10" key="4">
    <citation type="submission" date="2025-05" db="UniProtKB">
        <authorList>
            <consortium name="EnsemblFungi"/>
        </authorList>
    </citation>
    <scope>IDENTIFICATION</scope>
    <source>
        <strain evidence="10">isolate 1-1 / race 1 (BBBD)</strain>
    </source>
</reference>
<dbReference type="EnsemblFungi" id="PTTG_07049-t43_1">
    <property type="protein sequence ID" value="PTTG_07049-t43_1-p1"/>
    <property type="gene ID" value="PTTG_07049"/>
</dbReference>
<organism evidence="9">
    <name type="scientific">Puccinia triticina (isolate 1-1 / race 1 (BBBD))</name>
    <name type="common">Brown leaf rust fungus</name>
    <dbReference type="NCBI Taxonomy" id="630390"/>
    <lineage>
        <taxon>Eukaryota</taxon>
        <taxon>Fungi</taxon>
        <taxon>Dikarya</taxon>
        <taxon>Basidiomycota</taxon>
        <taxon>Pucciniomycotina</taxon>
        <taxon>Pucciniomycetes</taxon>
        <taxon>Pucciniales</taxon>
        <taxon>Pucciniaceae</taxon>
        <taxon>Puccinia</taxon>
    </lineage>
</organism>
<evidence type="ECO:0000313" key="11">
    <source>
        <dbReference type="Proteomes" id="UP000005240"/>
    </source>
</evidence>
<gene>
    <name evidence="9" type="ORF">PTTG_07049</name>
</gene>
<reference evidence="9" key="2">
    <citation type="submission" date="2016-05" db="EMBL/GenBank/DDBJ databases">
        <title>Comparative analysis highlights variable genome content of wheat rusts and divergence of the mating loci.</title>
        <authorList>
            <person name="Cuomo C.A."/>
            <person name="Bakkeren G."/>
            <person name="Szabo L."/>
            <person name="Khalil H."/>
            <person name="Joly D."/>
            <person name="Goldberg J."/>
            <person name="Young S."/>
            <person name="Zeng Q."/>
            <person name="Fellers J."/>
        </authorList>
    </citation>
    <scope>NUCLEOTIDE SEQUENCE [LARGE SCALE GENOMIC DNA]</scope>
    <source>
        <strain evidence="9">1-1 BBBD Race 1</strain>
    </source>
</reference>
<name>A0A180G4E8_PUCT1</name>
<evidence type="ECO:0000313" key="10">
    <source>
        <dbReference type="EnsemblFungi" id="PTTG_07049-t43_1-p1"/>
    </source>
</evidence>
<dbReference type="InterPro" id="IPR020904">
    <property type="entry name" value="Sc_DH/Rdtase_CS"/>
</dbReference>
<keyword evidence="11" id="KW-1185">Reference proteome</keyword>
<comment type="similarity">
    <text evidence="8">Belongs to the short-chain dehydrogenases/reductases (SDR) family.</text>
</comment>
<evidence type="ECO:0000256" key="1">
    <source>
        <dbReference type="ARBA" id="ARBA00005194"/>
    </source>
</evidence>
<proteinExistence type="inferred from homology"/>
<evidence type="ECO:0000256" key="6">
    <source>
        <dbReference type="ARBA" id="ARBA00023098"/>
    </source>
</evidence>
<dbReference type="PANTHER" id="PTHR43086">
    <property type="entry name" value="VERY-LONG-CHAIN 3-OXOOACYL-COA REDUCTASE"/>
    <property type="match status" value="1"/>
</dbReference>
<reference evidence="9" key="1">
    <citation type="submission" date="2009-11" db="EMBL/GenBank/DDBJ databases">
        <authorList>
            <consortium name="The Broad Institute Genome Sequencing Platform"/>
            <person name="Ward D."/>
            <person name="Feldgarden M."/>
            <person name="Earl A."/>
            <person name="Young S.K."/>
            <person name="Zeng Q."/>
            <person name="Koehrsen M."/>
            <person name="Alvarado L."/>
            <person name="Berlin A."/>
            <person name="Bochicchio J."/>
            <person name="Borenstein D."/>
            <person name="Chapman S.B."/>
            <person name="Chen Z."/>
            <person name="Engels R."/>
            <person name="Freedman E."/>
            <person name="Gellesch M."/>
            <person name="Goldberg J."/>
            <person name="Griggs A."/>
            <person name="Gujja S."/>
            <person name="Heilman E."/>
            <person name="Heiman D."/>
            <person name="Hepburn T."/>
            <person name="Howarth C."/>
            <person name="Jen D."/>
            <person name="Larson L."/>
            <person name="Lewis B."/>
            <person name="Mehta T."/>
            <person name="Park D."/>
            <person name="Pearson M."/>
            <person name="Roberts A."/>
            <person name="Saif S."/>
            <person name="Shea T."/>
            <person name="Shenoy N."/>
            <person name="Sisk P."/>
            <person name="Stolte C."/>
            <person name="Sykes S."/>
            <person name="Thomson T."/>
            <person name="Walk T."/>
            <person name="White J."/>
            <person name="Yandava C."/>
            <person name="Izard J."/>
            <person name="Baranova O.V."/>
            <person name="Blanton J.M."/>
            <person name="Tanner A.C."/>
            <person name="Dewhirst F.E."/>
            <person name="Haas B."/>
            <person name="Nusbaum C."/>
            <person name="Birren B."/>
        </authorList>
    </citation>
    <scope>NUCLEOTIDE SEQUENCE [LARGE SCALE GENOMIC DNA]</scope>
    <source>
        <strain evidence="9">1-1 BBBD Race 1</strain>
    </source>
</reference>
<dbReference type="SUPFAM" id="SSF51735">
    <property type="entry name" value="NAD(P)-binding Rossmann-fold domains"/>
    <property type="match status" value="1"/>
</dbReference>
<keyword evidence="3" id="KW-0276">Fatty acid metabolism</keyword>
<dbReference type="InterPro" id="IPR002347">
    <property type="entry name" value="SDR_fam"/>
</dbReference>
<accession>A0A180G4E8</accession>
<dbReference type="CDD" id="cd05356">
    <property type="entry name" value="17beta-HSD1_like_SDR_c"/>
    <property type="match status" value="1"/>
</dbReference>
<dbReference type="PANTHER" id="PTHR43086:SF2">
    <property type="entry name" value="HYDROXYSTEROID DEHYDROGENASE-LIKE PROTEIN 1"/>
    <property type="match status" value="1"/>
</dbReference>
<dbReference type="Pfam" id="PF00106">
    <property type="entry name" value="adh_short"/>
    <property type="match status" value="1"/>
</dbReference>
<dbReference type="PRINTS" id="PR00080">
    <property type="entry name" value="SDRFAMILY"/>
</dbReference>
<dbReference type="Gene3D" id="3.40.50.720">
    <property type="entry name" value="NAD(P)-binding Rossmann-like Domain"/>
    <property type="match status" value="1"/>
</dbReference>
<dbReference type="VEuPathDB" id="FungiDB:PTTG_07049"/>
<evidence type="ECO:0000256" key="7">
    <source>
        <dbReference type="ARBA" id="ARBA00023160"/>
    </source>
</evidence>
<dbReference type="Proteomes" id="UP000005240">
    <property type="component" value="Unassembled WGS sequence"/>
</dbReference>
<keyword evidence="7" id="KW-0275">Fatty acid biosynthesis</keyword>
<evidence type="ECO:0000256" key="8">
    <source>
        <dbReference type="RuleBase" id="RU000363"/>
    </source>
</evidence>
<protein>
    <recommendedName>
        <fullName evidence="12">Very-long-chain 3-oxoacyl-CoA reductase</fullName>
    </recommendedName>
</protein>
<dbReference type="GO" id="GO:0005783">
    <property type="term" value="C:endoplasmic reticulum"/>
    <property type="evidence" value="ECO:0007669"/>
    <property type="project" value="TreeGrafter"/>
</dbReference>
<dbReference type="PRINTS" id="PR00081">
    <property type="entry name" value="GDHRDH"/>
</dbReference>
<dbReference type="OrthoDB" id="5545019at2759"/>
<keyword evidence="5" id="KW-0560">Oxidoreductase</keyword>
<keyword evidence="2" id="KW-0444">Lipid biosynthesis</keyword>
<evidence type="ECO:0000256" key="3">
    <source>
        <dbReference type="ARBA" id="ARBA00022832"/>
    </source>
</evidence>
<comment type="pathway">
    <text evidence="1">Lipid metabolism; fatty acid biosynthesis.</text>
</comment>
<evidence type="ECO:0000313" key="9">
    <source>
        <dbReference type="EMBL" id="OAV87468.1"/>
    </source>
</evidence>
<evidence type="ECO:0008006" key="12">
    <source>
        <dbReference type="Google" id="ProtNLM"/>
    </source>
</evidence>
<dbReference type="AlphaFoldDB" id="A0A180G4E8"/>
<evidence type="ECO:0000256" key="2">
    <source>
        <dbReference type="ARBA" id="ARBA00022516"/>
    </source>
</evidence>
<keyword evidence="6" id="KW-0443">Lipid metabolism</keyword>
<dbReference type="EMBL" id="ADAS02000392">
    <property type="protein sequence ID" value="OAV87468.1"/>
    <property type="molecule type" value="Genomic_DNA"/>
</dbReference>
<evidence type="ECO:0000256" key="4">
    <source>
        <dbReference type="ARBA" id="ARBA00022857"/>
    </source>
</evidence>
<dbReference type="GO" id="GO:0030497">
    <property type="term" value="P:fatty acid elongation"/>
    <property type="evidence" value="ECO:0007669"/>
    <property type="project" value="TreeGrafter"/>
</dbReference>
<sequence>MLLNGLIDMARSVQAELLNVSATPGSILLCSLSLIGLWTVAKYQLSFLRLLFCFSPLSKPFKISLESLKANLLLKNKGRQTQAFGQDEKDRKTTAGTKNCSSWAVITGPTNGIGREFAIELSKAGFNLFLIGRNLNKLTSLQNELMTDVNQSIEVEVETIDLSDNQRDFTEPLNVPVQEQIQGKDWKKILEKLKAISRRSNISILINNAGLSHSEPIEFQMNDLDQDINSLLNVNIFSVLYLTKLVLPFMLPYKKGLILNVGSFSALIPTPLLSTYAGSKGFLYTWSQALGTELEPKGIDVKLLNTYFVASEMSKIKKATFLIPTPSNYVKQVLNNLVSTNSKPFITTGYFSHSLLEYFLDHFGTLKFWLKFNLNMQRSIVKRIQKKKERIQKQQLLKQPSF</sequence>